<accession>A0A267MKS3</accession>
<keyword evidence="5" id="KW-0762">Sugar transport</keyword>
<sequence>MEQVKLKKKRQLNIRKYTMIIALIGIWFLFYNLDDTGTFLTARNLSNLFKQMSVTAVLAMGMFMILVNLHIDLSLGSLVGLSGGVCALLMYKFGMNPFMAIILTILLGAVCGIFTGSWVNAGVPAFIASLGGMLAYRGAIMGLSKGASVPTSEPAFRFLGTAYVPPTVGWIIGAIAILGLSYMTIKKRQSRIKFGFEVKSMALELLYLGIYIGIIMTFIYTMNSYKGIPMPIAIVLGIALILTFVATKTRFGRQVFAIGGNKEAARLSGIDIKARTMQIFIISGVMASIAGILLTARLGTATTDAGNGFELDAVASCVIGGTSLLGGEGTIIGAVLGALVMASIDNGMSILNTEAYWQLIVKGLILVIAVFIDIYNKKKGK</sequence>
<keyword evidence="6 11" id="KW-0812">Transmembrane</keyword>
<proteinExistence type="predicted"/>
<evidence type="ECO:0000256" key="9">
    <source>
        <dbReference type="ARBA" id="ARBA00035611"/>
    </source>
</evidence>
<evidence type="ECO:0000256" key="6">
    <source>
        <dbReference type="ARBA" id="ARBA00022692"/>
    </source>
</evidence>
<feature type="transmembrane region" description="Helical" evidence="11">
    <location>
        <begin position="123"/>
        <end position="143"/>
    </location>
</feature>
<dbReference type="EMBL" id="NIBG01000007">
    <property type="protein sequence ID" value="PAB59518.1"/>
    <property type="molecule type" value="Genomic_DNA"/>
</dbReference>
<dbReference type="RefSeq" id="WP_095133467.1">
    <property type="nucleotide sequence ID" value="NZ_NIBG01000007.1"/>
</dbReference>
<comment type="function">
    <text evidence="9">Part of the binding-protein-dependent transport system for D-xylose. Probably responsible for the translocation of the substrate across the membrane.</text>
</comment>
<evidence type="ECO:0000256" key="8">
    <source>
        <dbReference type="ARBA" id="ARBA00023136"/>
    </source>
</evidence>
<evidence type="ECO:0000256" key="10">
    <source>
        <dbReference type="ARBA" id="ARBA00035686"/>
    </source>
</evidence>
<keyword evidence="7 11" id="KW-1133">Transmembrane helix</keyword>
<dbReference type="AlphaFoldDB" id="A0A267MKS3"/>
<feature type="transmembrane region" description="Helical" evidence="11">
    <location>
        <begin position="279"/>
        <end position="299"/>
    </location>
</feature>
<feature type="transmembrane region" description="Helical" evidence="11">
    <location>
        <begin position="97"/>
        <end position="116"/>
    </location>
</feature>
<evidence type="ECO:0000256" key="3">
    <source>
        <dbReference type="ARBA" id="ARBA00022475"/>
    </source>
</evidence>
<dbReference type="CDD" id="cd06579">
    <property type="entry name" value="TM_PBP1_transp_AraH_like"/>
    <property type="match status" value="1"/>
</dbReference>
<dbReference type="GO" id="GO:0022857">
    <property type="term" value="F:transmembrane transporter activity"/>
    <property type="evidence" value="ECO:0007669"/>
    <property type="project" value="InterPro"/>
</dbReference>
<comment type="subcellular location">
    <subcellularLocation>
        <location evidence="1">Cell membrane</location>
        <topology evidence="1">Multi-pass membrane protein</topology>
    </subcellularLocation>
</comment>
<keyword evidence="13" id="KW-1185">Reference proteome</keyword>
<feature type="transmembrane region" description="Helical" evidence="11">
    <location>
        <begin position="73"/>
        <end position="91"/>
    </location>
</feature>
<dbReference type="PANTHER" id="PTHR32196">
    <property type="entry name" value="ABC TRANSPORTER PERMEASE PROTEIN YPHD-RELATED-RELATED"/>
    <property type="match status" value="1"/>
</dbReference>
<feature type="transmembrane region" description="Helical" evidence="11">
    <location>
        <begin position="355"/>
        <end position="375"/>
    </location>
</feature>
<evidence type="ECO:0000256" key="5">
    <source>
        <dbReference type="ARBA" id="ARBA00022597"/>
    </source>
</evidence>
<feature type="transmembrane region" description="Helical" evidence="11">
    <location>
        <begin position="12"/>
        <end position="33"/>
    </location>
</feature>
<evidence type="ECO:0000313" key="13">
    <source>
        <dbReference type="Proteomes" id="UP000216024"/>
    </source>
</evidence>
<dbReference type="Proteomes" id="UP000216024">
    <property type="component" value="Unassembled WGS sequence"/>
</dbReference>
<dbReference type="GO" id="GO:0005886">
    <property type="term" value="C:plasma membrane"/>
    <property type="evidence" value="ECO:0007669"/>
    <property type="project" value="UniProtKB-SubCell"/>
</dbReference>
<keyword evidence="8 11" id="KW-0472">Membrane</keyword>
<gene>
    <name evidence="12" type="ORF">CCE28_09900</name>
</gene>
<reference evidence="12 13" key="1">
    <citation type="submission" date="2017-06" db="EMBL/GenBank/DDBJ databases">
        <title>Draft genome sequence of anaerobic fermentative bacterium Anaeromicrobium sediminis DY2726D isolated from West Pacific Ocean sediments.</title>
        <authorList>
            <person name="Zeng X."/>
        </authorList>
    </citation>
    <scope>NUCLEOTIDE SEQUENCE [LARGE SCALE GENOMIC DNA]</scope>
    <source>
        <strain evidence="12 13">DY2726D</strain>
    </source>
</reference>
<keyword evidence="3" id="KW-1003">Cell membrane</keyword>
<evidence type="ECO:0000313" key="12">
    <source>
        <dbReference type="EMBL" id="PAB59518.1"/>
    </source>
</evidence>
<dbReference type="PANTHER" id="PTHR32196:SF32">
    <property type="entry name" value="XYLOSE TRANSPORT SYSTEM PERMEASE PROTEIN XYLH"/>
    <property type="match status" value="1"/>
</dbReference>
<dbReference type="OrthoDB" id="9813906at2"/>
<evidence type="ECO:0000256" key="1">
    <source>
        <dbReference type="ARBA" id="ARBA00004651"/>
    </source>
</evidence>
<feature type="transmembrane region" description="Helical" evidence="11">
    <location>
        <begin position="163"/>
        <end position="185"/>
    </location>
</feature>
<name>A0A267MKS3_9FIRM</name>
<keyword evidence="2" id="KW-0813">Transport</keyword>
<evidence type="ECO:0000256" key="7">
    <source>
        <dbReference type="ARBA" id="ARBA00022989"/>
    </source>
</evidence>
<dbReference type="Pfam" id="PF02653">
    <property type="entry name" value="BPD_transp_2"/>
    <property type="match status" value="1"/>
</dbReference>
<evidence type="ECO:0000256" key="4">
    <source>
        <dbReference type="ARBA" id="ARBA00022519"/>
    </source>
</evidence>
<evidence type="ECO:0000256" key="2">
    <source>
        <dbReference type="ARBA" id="ARBA00022448"/>
    </source>
</evidence>
<protein>
    <recommendedName>
        <fullName evidence="10">Xylose transport system permease protein XylH</fullName>
    </recommendedName>
</protein>
<organism evidence="12 13">
    <name type="scientific">Anaeromicrobium sediminis</name>
    <dbReference type="NCBI Taxonomy" id="1478221"/>
    <lineage>
        <taxon>Bacteria</taxon>
        <taxon>Bacillati</taxon>
        <taxon>Bacillota</taxon>
        <taxon>Clostridia</taxon>
        <taxon>Peptostreptococcales</taxon>
        <taxon>Thermotaleaceae</taxon>
        <taxon>Anaeromicrobium</taxon>
    </lineage>
</organism>
<feature type="transmembrane region" description="Helical" evidence="11">
    <location>
        <begin position="48"/>
        <end position="66"/>
    </location>
</feature>
<evidence type="ECO:0000256" key="11">
    <source>
        <dbReference type="SAM" id="Phobius"/>
    </source>
</evidence>
<keyword evidence="4" id="KW-0997">Cell inner membrane</keyword>
<feature type="transmembrane region" description="Helical" evidence="11">
    <location>
        <begin position="205"/>
        <end position="222"/>
    </location>
</feature>
<comment type="caution">
    <text evidence="12">The sequence shown here is derived from an EMBL/GenBank/DDBJ whole genome shotgun (WGS) entry which is preliminary data.</text>
</comment>
<feature type="transmembrane region" description="Helical" evidence="11">
    <location>
        <begin position="228"/>
        <end position="246"/>
    </location>
</feature>
<dbReference type="InterPro" id="IPR001851">
    <property type="entry name" value="ABC_transp_permease"/>
</dbReference>